<feature type="domain" description="Carrier" evidence="6">
    <location>
        <begin position="4994"/>
        <end position="5070"/>
    </location>
</feature>
<feature type="domain" description="Carrier" evidence="6">
    <location>
        <begin position="5578"/>
        <end position="5656"/>
    </location>
</feature>
<dbReference type="FunFam" id="3.30.300.30:FF:000015">
    <property type="entry name" value="Nonribosomal peptide synthase SidD"/>
    <property type="match status" value="4"/>
</dbReference>
<dbReference type="PROSITE" id="PS50075">
    <property type="entry name" value="CARRIER"/>
    <property type="match status" value="6"/>
</dbReference>
<dbReference type="Gene3D" id="2.30.38.10">
    <property type="entry name" value="Luciferase, Domain 3"/>
    <property type="match status" value="1"/>
</dbReference>
<dbReference type="FunFam" id="3.30.559.30:FF:000005">
    <property type="entry name" value="Nonribosomal peptide synthase Pes1"/>
    <property type="match status" value="2"/>
</dbReference>
<dbReference type="FunFam" id="3.30.559.30:FF:000003">
    <property type="entry name" value="Nonribosomal peptide synthase SidD"/>
    <property type="match status" value="2"/>
</dbReference>
<dbReference type="FunFam" id="3.30.559.30:FF:000002">
    <property type="entry name" value="Nonribosomal peptide synthase Pes1"/>
    <property type="match status" value="2"/>
</dbReference>
<evidence type="ECO:0000256" key="1">
    <source>
        <dbReference type="ARBA" id="ARBA00022450"/>
    </source>
</evidence>
<dbReference type="Pfam" id="PF00668">
    <property type="entry name" value="Condensation"/>
    <property type="match status" value="7"/>
</dbReference>
<dbReference type="Pfam" id="PF00501">
    <property type="entry name" value="AMP-binding"/>
    <property type="match status" value="3"/>
</dbReference>
<dbReference type="SUPFAM" id="SSF47336">
    <property type="entry name" value="ACP-like"/>
    <property type="match status" value="5"/>
</dbReference>
<dbReference type="InterPro" id="IPR006162">
    <property type="entry name" value="Ppantetheine_attach_site"/>
</dbReference>
<feature type="compositionally biased region" description="Polar residues" evidence="5">
    <location>
        <begin position="3710"/>
        <end position="3721"/>
    </location>
</feature>
<dbReference type="Pfam" id="PF00550">
    <property type="entry name" value="PP-binding"/>
    <property type="match status" value="5"/>
</dbReference>
<dbReference type="GO" id="GO:0031177">
    <property type="term" value="F:phosphopantetheine binding"/>
    <property type="evidence" value="ECO:0007669"/>
    <property type="project" value="InterPro"/>
</dbReference>
<feature type="domain" description="Carrier" evidence="6">
    <location>
        <begin position="3902"/>
        <end position="3975"/>
    </location>
</feature>
<reference evidence="7 8" key="1">
    <citation type="submission" date="2018-05" db="EMBL/GenBank/DDBJ databases">
        <title>Genome sequencing and assembly of the regulated plant pathogen Lachnellula willkommii and related sister species for the development of diagnostic species identification markers.</title>
        <authorList>
            <person name="Giroux E."/>
            <person name="Bilodeau G."/>
        </authorList>
    </citation>
    <scope>NUCLEOTIDE SEQUENCE [LARGE SCALE GENOMIC DNA]</scope>
    <source>
        <strain evidence="7 8">CBS 268.59</strain>
    </source>
</reference>
<dbReference type="GO" id="GO:0016874">
    <property type="term" value="F:ligase activity"/>
    <property type="evidence" value="ECO:0007669"/>
    <property type="project" value="UniProtKB-KW"/>
</dbReference>
<comment type="similarity">
    <text evidence="4">Belongs to the NRP synthetase family.</text>
</comment>
<dbReference type="CDD" id="cd19542">
    <property type="entry name" value="CT_NRPS-like"/>
    <property type="match status" value="3"/>
</dbReference>
<evidence type="ECO:0000256" key="2">
    <source>
        <dbReference type="ARBA" id="ARBA00022553"/>
    </source>
</evidence>
<feature type="region of interest" description="Disordered" evidence="5">
    <location>
        <begin position="3681"/>
        <end position="3721"/>
    </location>
</feature>
<dbReference type="PANTHER" id="PTHR45398">
    <property type="match status" value="1"/>
</dbReference>
<dbReference type="InterPro" id="IPR001242">
    <property type="entry name" value="Condensation_dom"/>
</dbReference>
<keyword evidence="2" id="KW-0597">Phosphoprotein</keyword>
<comment type="caution">
    <text evidence="7">The sequence shown here is derived from an EMBL/GenBank/DDBJ whole genome shotgun (WGS) entry which is preliminary data.</text>
</comment>
<dbReference type="FunFam" id="3.30.559.10:FF:000016">
    <property type="entry name" value="Nonribosomal peptide synthase Pes1"/>
    <property type="match status" value="2"/>
</dbReference>
<feature type="domain" description="Carrier" evidence="6">
    <location>
        <begin position="1170"/>
        <end position="1254"/>
    </location>
</feature>
<dbReference type="SUPFAM" id="SSF52777">
    <property type="entry name" value="CoA-dependent acyltransferases"/>
    <property type="match status" value="14"/>
</dbReference>
<dbReference type="SUPFAM" id="SSF56801">
    <property type="entry name" value="Acetyl-CoA synthetase-like"/>
    <property type="match status" value="4"/>
</dbReference>
<dbReference type="FunFam" id="3.30.559.10:FF:000037">
    <property type="entry name" value="Nonribosomal peptide synthase Pes1"/>
    <property type="match status" value="1"/>
</dbReference>
<dbReference type="PANTHER" id="PTHR45398:SF1">
    <property type="entry name" value="ENZYME, PUTATIVE (JCVI)-RELATED"/>
    <property type="match status" value="1"/>
</dbReference>
<accession>A0A8T9CH20</accession>
<dbReference type="InterPro" id="IPR036736">
    <property type="entry name" value="ACP-like_sf"/>
</dbReference>
<dbReference type="PROSITE" id="PS00012">
    <property type="entry name" value="PHOSPHOPANTETHEINE"/>
    <property type="match status" value="2"/>
</dbReference>
<dbReference type="PROSITE" id="PS00455">
    <property type="entry name" value="AMP_BINDING"/>
    <property type="match status" value="1"/>
</dbReference>
<dbReference type="EMBL" id="QGMK01000025">
    <property type="protein sequence ID" value="TVY85159.1"/>
    <property type="molecule type" value="Genomic_DNA"/>
</dbReference>
<evidence type="ECO:0000313" key="8">
    <source>
        <dbReference type="Proteomes" id="UP000469558"/>
    </source>
</evidence>
<dbReference type="CDD" id="cd05918">
    <property type="entry name" value="A_NRPS_SidN3_like"/>
    <property type="match status" value="3"/>
</dbReference>
<keyword evidence="8" id="KW-1185">Reference proteome</keyword>
<evidence type="ECO:0000259" key="6">
    <source>
        <dbReference type="PROSITE" id="PS50075"/>
    </source>
</evidence>
<dbReference type="InterPro" id="IPR009081">
    <property type="entry name" value="PP-bd_ACP"/>
</dbReference>
<dbReference type="FunFam" id="3.40.50.12780:FF:000014">
    <property type="entry name" value="Nonribosomal peptide synthetase 1"/>
    <property type="match status" value="3"/>
</dbReference>
<evidence type="ECO:0000256" key="5">
    <source>
        <dbReference type="SAM" id="MobiDB-lite"/>
    </source>
</evidence>
<dbReference type="NCBIfam" id="TIGR01733">
    <property type="entry name" value="AA-adenyl-dom"/>
    <property type="match status" value="3"/>
</dbReference>
<keyword evidence="1" id="KW-0596">Phosphopantetheine</keyword>
<feature type="compositionally biased region" description="Polar residues" evidence="5">
    <location>
        <begin position="3681"/>
        <end position="3701"/>
    </location>
</feature>
<keyword evidence="3" id="KW-0436">Ligase</keyword>
<dbReference type="InterPro" id="IPR042099">
    <property type="entry name" value="ANL_N_sf"/>
</dbReference>
<dbReference type="CDD" id="cd19545">
    <property type="entry name" value="FUM14_C_NRPS-like"/>
    <property type="match status" value="2"/>
</dbReference>
<dbReference type="InterPro" id="IPR000873">
    <property type="entry name" value="AMP-dep_synth/lig_dom"/>
</dbReference>
<evidence type="ECO:0000313" key="7">
    <source>
        <dbReference type="EMBL" id="TVY85159.1"/>
    </source>
</evidence>
<dbReference type="Proteomes" id="UP000469558">
    <property type="component" value="Unassembled WGS sequence"/>
</dbReference>
<dbReference type="NCBIfam" id="NF003417">
    <property type="entry name" value="PRK04813.1"/>
    <property type="match status" value="5"/>
</dbReference>
<protein>
    <submittedName>
        <fullName evidence="7">Nonribosomal peptide synthetase</fullName>
    </submittedName>
</protein>
<feature type="domain" description="Carrier" evidence="6">
    <location>
        <begin position="2737"/>
        <end position="2811"/>
    </location>
</feature>
<organism evidence="7 8">
    <name type="scientific">Lachnellula suecica</name>
    <dbReference type="NCBI Taxonomy" id="602035"/>
    <lineage>
        <taxon>Eukaryota</taxon>
        <taxon>Fungi</taxon>
        <taxon>Dikarya</taxon>
        <taxon>Ascomycota</taxon>
        <taxon>Pezizomycotina</taxon>
        <taxon>Leotiomycetes</taxon>
        <taxon>Helotiales</taxon>
        <taxon>Lachnaceae</taxon>
        <taxon>Lachnellula</taxon>
    </lineage>
</organism>
<dbReference type="Gene3D" id="3.30.559.10">
    <property type="entry name" value="Chloramphenicol acetyltransferase-like domain"/>
    <property type="match status" value="7"/>
</dbReference>
<dbReference type="InterPro" id="IPR020806">
    <property type="entry name" value="PKS_PP-bd"/>
</dbReference>
<dbReference type="InterPro" id="IPR010071">
    <property type="entry name" value="AA_adenyl_dom"/>
</dbReference>
<dbReference type="InterPro" id="IPR023213">
    <property type="entry name" value="CAT-like_dom_sf"/>
</dbReference>
<sequence length="5707" mass="636312">MSFNSKDDANEVNILQPMSDSIRSTAAELEAALSIALPAYMVPSVYIPVHRMPMTSSGKLDRRRLRTVFQSLSGDQITGYKLARRTGRQPSTKMEKLLAQLWEEVLDLDYSVGADDNFFKCTGDSISAMKLISSARSKGLILTVADIFRKPTLSELAADAVMTSGTEIVATQTMVEPFSLLRLDRPIEDLIDELALECHVESRHIQDIYPCTSLQQGLIALSNKDPGAYVAQNVYRLPSHVNLDRFRAAWQKVFEAEMILRTRIVYHETLGFFQVVIREPMIWHEATDISEIVAQHRHLPSFNGDHLSRYTIIENAGDSPHFVWTAHHAIYDGWCIPVMLERVEACYNDNMAVDMTIGSGYPRFVKFLTEIDSSESDEFWRSRLSEPESIQFPSLPTPTYQAHATSISSCVAPIVRETGSTITLPSLIRASWVMVLSIYSGSSDVVFGETLTGRDAPVPDLANIIGPTLATVPTRIKVNPDISIGKFLEDLQAQSADAIPYQYSGLQHIKRLNNETAIACDFQNLLAVHHDSKEIDSGFWDMQSTGTIGTNFYSYPLTVSCQIEDSSMKIDAHYDKDVISTWNVESLLRQFGFILKTFNNAESWNSKLGQIKLLGPEDEQAILSWNSEPLGVANECIHEVISRQVFEQAKCTLAIDSWDAKLTYWELDRLSTQLSHFLISQKLIGVLVPLCFDKSAFTVCCMLAVLKSGSAFVPLDPGAPAARLRDIIADTGAKTVLCSPPLLELCGSIVQNAIAVDLAMLEKLPEGQEPLPVVNCKSIAYVIYTSGSTGKPKGTIVEHDAFCASAAAHAPALRMGSSSRVLQFASYTFDASVLEILTTLTVGGSVCVPDESSRLNGITDVINEMQVTWALLTPSFIQTIQPSSVPTLKRLILGGEAMSKSHISTWADKVELINAYGPSECAVVATANPHMSLSTDPRNMGRAVGSRAWIVDRSNPNRLVPIGSVGELVIEGPILARGYLNNNAKTEEVFIQDPQWSFNQDTLTSEVPRRMYRTGDLVKNAPDGSLIFCGRNDKQVKIRGQRLELGEVEAHLRMDPMVQHALVTIPKSGFCTKRLVSILSLQETTVASSASPGLSVITPEGRALYAANIRERLRERLPGYMIPSNWIIVQSLPLLPSGKLDRRQIEKWVEDMSPETYHQISELDNESNQNELSALERQLQAIWGTALNLPPSKVSAHQNFLSAGGDSISAMAVVSSCRVQGLGLTVRDVIQSISELALKVTVPNAAISHKEELETAFDLSPIQRHYFESVGNQYDHFNQSVVLRLIRKISPERLSLAIGSLMRSHSMLRARFGKSDNGDWQQQISRDVPNSYRYTTTTTTLNKVNDQVETSQKSLDIQNGPVFAVNVIEVGDEGLQLIALVAHHLVIDVVSWSIVLQDLESALNTDTAQLQTQISFQAWTRLQAEQTKEEMKKNIFHPEDVPSVDIGYWGMEYKPNVYGDTIENGFEVDPGTTLLLLGASHESMQTEPVDVFLAAVLQSFRKVFQDRPNIPAIYNEGHGREPWQTSRIDVSRCVGWFTTMCPIYLPSNMETEPDLTSTIRWIKDLRNRIPDKGRPYFAYRHLTEEGKARFSTHRPEITFNYLGKMQQLERKDSIFQTFREVENYDIGPEVSRFALLEISAVVEKSTLKFSFSYNKNMKRQAKIRRWILECQRSLETAAKSLVQFKPEPTLSNFPLIPLMYDGISKLAVKLPQLGVSSMNEVEDIYPCSPTQQGILLAQVRNRSLYAYGTVFEARSDGSEKQVNARQLVESWQAVVRRHATLRTVFTEGIGQDGFTHQIVLKDKIARVSWLECEDSEVISTLHEQQTLDFQDHQPPHRFTVCKTRAGRVFCRLEISHSICDGLSVPILLRDLSKAYGNFSSSVASNALSAMSSASRNKTSSKVTVPLYSAYIAHIQSKRPGEDLNYWKAYLSGTEPCLLTSLNDGAVNRKRELEYLVLNLSKCVELRAFCSNNSVTLSNVLQLSWALVLRLYSGSDEVCFGYLSAGRDAPITGIGDDAVGAFINLLTCRIRLGNSLRLDQALDQIQTGFLHSMAHQTCSLADIQHELGLSGTGLFNTAFTFQTRSNATQGTGSGLSFNILEAQDPSEYDVTVNVESFDSRVEIHFGYWNTALSGFQALNMSETFEHVVNTIIEHSPQSTIGELDFFGDRSRQQVLAWNSTLPLTIDKCIHEIIETRALSHSKSAPAVTSWDGDLSYAELDRLCTRLASKLVHLGVGVGVYVPLCFEKTLWAVVSMIAVMKAGGIIVPLDHTHPESRLRHFVEDVEADLVLCSRQNHHKIASVSKRALVVDSKTVDELEDANSFLPTVSPNDAAYCIFTSGTTGRPKGTIVEHGAFCTSAIEHSKAMYMRSDSRVYQFASFTFDASIMEILTTLIVGACVCIPSDQERMNDISGSIKKMRVTWTLLTPSVASTLSPKSVPSLKTLVTGGEAMHSGHIAKWKGKVSLINAYGPSETSVIASTSTKVDESGNEINADPSNIGRAVGGRTWIVDFRDHNKLVPVGCLGELFVEGRTVARGYLKNESKTAEAFVNNLAWLKSLRQKERVYKTGDLARYNSDGSLIFVARKDTQIKLNGQRIELGEIEHHVKSSIPDDYQSAVELVAPMSNMSTNALAAFFSSEAHDFGSNLEDERVSGVDDILLSMSDGARGIAKSLDSSLATILPSYMIPSFYIPLTKMPLTSSGKLDRLRLRTIVQSLPREVAGPYRLANSEHRNSKTAKSPIEQKLQRLWEKVLGVSEAGTVGLEDHFFRLGGDSVASMKLVGAARSEGILLSVVDIFRNPRLRDMSSICSLVERGQSSEVVPFSLIDEDGIIEDVLEEILEQCRVSRQRVQDTYPCSLLQQGLITLSMKQAGAYVAQNIFLLPDELDLDRFKQAWQVTLEEVDILRTRIVHMRSTSFLQAVLHPEPIEWKDSGNLQGISDTPVHLPLHNGGSLTQYTIVNERASGKIYFVWSIHHALYDGWSLPMVLKKVEMAYNSNKSSLSRRPYASFIKYLSEVDEHASDEFWRKRLCGASPLHFPQNQHAAVTPKSDSRIITHSVSTSQNTTSMGITLPSIIRAAWSLVVASYSGSQDVVFGETLAGRDIPVENITEIVGPTFTTVPTRVQIHRHTKILHFLHTIQKMATEVIPYQHAGLQRIKRLDKDAELACDFQNLLVIQTAEEEIEKNMWDIQETREASNFFTYPLVLECKAIAKRVDITAHYDENILTTWEVQRIIYQLDNALRQLSDLQSFGANSILEEIQIFSPEDEKLVREWNFAEPELIEACIHEEIEEVIFSQPESLAISAWDGQLTYSGLKIEATRLAHHLITLGVGPEVFVPICMDKSKWAIVAILSILMAGGAYVPLDPNAPISRHREMIKDVHATIVLCTPHYTSRYASIVDEAVPISQEILHELSDNIHYHDLHRATSRNSCYAIFTSGSTGRPKATVVEHRAISTSSAAMKRTLKMKPSSRVFQFASFTFDVSVLETLTALSNGSCICLPSEDQRIGDVAGAIRSLEATWAFLTPSVANLIDPTAVPSLILNATNWKGLLTVLLQEVLVCGGEAMSNENVAKWASNVTLINGYGPTEASVIAIANPDVSTQRDPSNIGRALPSGRAWIVDPQDHNLMAPVGCVGELLLEGPLLAREYINNAAKTEEVFINRPPWAAIFERPHARSDRPPLLQFESSQSLQRPPLSRLQSNQSDKSYQKDTRTTPRSQLSRFSSEQTQLNVVSRSVKMYKTGDLVKYSHDGTLIFIGRKDHQVKLNGQRIEPGEIEHALDKNSLVQHALILLPKLGPFRGRLIAVATLAELATTEITKDTCELIPDGPRNTLARKYVSRIRREILETLPPHMIPASWLVVNSVPLLPSGKLDRRNVETWLSTMDEELYIRAISAEEEDDEDIIPVTGTSLLLQQIVSRVLNLPSHRVKLTKSFVALGGDSIAGMQFMSLCRKEKINFTLAEVLKSKSIHQLTSIAQYEDAVQYQAESFDEDFNLSPIQQLYFESQSARFYENEARFNQSFLLEITRRVSSQDVSRAIENIVGEHSMLRARFRKNSRGEWQQRLMRDISSSYRYRLYNLHSADQIAGIVANSQSSLDIQNGPLFVVDLMDLKEEKQIVFLAAHHLIIDMVSWRIILQDLEEMLQSGTISSGKPLSFQTWCALQEEHSRLPTTQHKIHRLPTATTAEDLVYWGMDNAANTYGDVLSESFIVNEAITCLALDRSHRALRTEPLDLFLAAITHSFSRVFLDRRTPSVFNESHGREPWDSSIDLSRTCGWFTTIAPVQVNVDMDEDDVFETVRRLKDNRRKLDGNGRPYFAHQFLSQGGGTHSQSTGGMEIIFNYLGRMQQLEHDDSLLRQWTCPEDEETVKLVADVGPKATRLALFEISAVVVRGQIQFSFLYNSRMKHQRDIGRWIQECQATFEEIVQRLSTVTEWPSFTLSDFPLLPISYNELDKIVSKSLPQAGISPNEVEDIYPCAPFQEGLLISQLKDPSLYHFHAVFEVSPPKGRGSVDTHLLFQAWQRVVDYHGALRTVFADSVYKEDIFNQIVVKSADSGAIFVQCNGGEHEALEALKTISILDANYKKQPRLPHQAVIGSTSSGKVYFKVEINHAVIDGASVGIMLRDLAAAYHGKLPDGPGPLYRDYVSYIKTHPADASIKFWKSYLEGAHACHFPVLTPASDGNRRLGSVAMRFGRFTELQDMCQKMNITLANLMQVAWGFTLRHHTLSDDVCFGYLTSGRDVPVDKIQSIIGAFVSILVCRIKFNRSSSIGEVFQTVQDNYLESLEHQHCSLAQIQHGLAAGRTLFNTAVSIQGDSTSNEAEDESISFAPVASHDPSEYAVTLNIHTLRGDEGIVLRYWNDILSEEQAHDLADMLARILDSFVDNPNQLVDDLDVRKFTETQRGEEPQAQQSLLKASQLWKSEAQLRSMVSGCVKEVLEQLFKSGALVSYDPQNMHKSIDIASQQAVAPMIDYSQIPSPPIIETIEKPQRKPESEHTRFSTRGPIEQKLLSAWSQLLQISEDVIENEANFFELGGDSIVAMQLVGAARDEDLDLTVANIFRHPTFADMAAAIRMSQGSDQIEELSDIVDYQDARAARSLAIQNAMYQRYSLLEAANVDTFLQENICPKVGAFRGGIIDVLPVTDFQALAVMGTLMESKWMLNYFFLEGRGSLDLKRLKNAISRVVDAFDILRTVFVPFGNRFFQVVLRKLQPSFEVHETDNLSRFTEDMQEKGRKSTTRLGESFLQFILARAKGSDLHRIIIRISHAQYDGVCIPRILSALQQGYEGQEIPSTPSFSSYVRDTARTMTDDHYLYWKTLLNGSSMTEIVQRQGPNYSRGTEAPTSLKRIIQISSLAHKAITPATVIKASWSFVLAQISASPDVVFGNVISGRNAAVAGVESMIGPCVNMVPVRVPFRSSWSVLDLFRHLRDQQTANMPFESLGFREIIKHCTEWPDWTNFSTICQHQNIQNHTKMPFGGNEYTLGAIGSQEDFADITILSTPQEDEGIEVCLIFTENSGVTLPFAEKLFESLCDNILTFSSDPGAALLSPNALSSLKKQILTQKTLTRLPNLNVHLKHISTTELASQSTVLRKAWAEILHDLNSERTIPSIIPTSSFYDLGGDIIGVSQVAGLLESSGLKIRVEDLVDHPIFADQLALIIIAAKERSEREEEDMRQAHAPVEVAFKEKKGLKKLWGKSVSGLSTRIKQGTTRRK</sequence>
<dbReference type="Gene3D" id="1.10.1200.10">
    <property type="entry name" value="ACP-like"/>
    <property type="match status" value="6"/>
</dbReference>
<dbReference type="CDD" id="cd19534">
    <property type="entry name" value="E_NRPS"/>
    <property type="match status" value="2"/>
</dbReference>
<proteinExistence type="inferred from homology"/>
<name>A0A8T9CH20_9HELO</name>
<feature type="domain" description="Carrier" evidence="6">
    <location>
        <begin position="89"/>
        <end position="164"/>
    </location>
</feature>
<dbReference type="SMART" id="SM01294">
    <property type="entry name" value="PKS_PP_betabranch"/>
    <property type="match status" value="1"/>
</dbReference>
<dbReference type="Gene3D" id="3.40.50.12780">
    <property type="entry name" value="N-terminal domain of ligase-like"/>
    <property type="match status" value="3"/>
</dbReference>
<dbReference type="FunFam" id="3.40.50.980:FF:000001">
    <property type="entry name" value="Non-ribosomal peptide synthetase"/>
    <property type="match status" value="1"/>
</dbReference>
<dbReference type="InterPro" id="IPR020845">
    <property type="entry name" value="AMP-binding_CS"/>
</dbReference>
<evidence type="ECO:0000256" key="3">
    <source>
        <dbReference type="ARBA" id="ARBA00022598"/>
    </source>
</evidence>
<dbReference type="InterPro" id="IPR045851">
    <property type="entry name" value="AMP-bd_C_sf"/>
</dbReference>
<dbReference type="FunFam" id="1.10.1200.10:FF:000005">
    <property type="entry name" value="Nonribosomal peptide synthetase 1"/>
    <property type="match status" value="3"/>
</dbReference>
<dbReference type="SMART" id="SM00823">
    <property type="entry name" value="PKS_PP"/>
    <property type="match status" value="3"/>
</dbReference>
<dbReference type="GO" id="GO:0019748">
    <property type="term" value="P:secondary metabolic process"/>
    <property type="evidence" value="ECO:0007669"/>
    <property type="project" value="UniProtKB-ARBA"/>
</dbReference>
<dbReference type="Gene3D" id="3.30.559.30">
    <property type="entry name" value="Nonribosomal peptide synthetase, condensation domain"/>
    <property type="match status" value="7"/>
</dbReference>
<gene>
    <name evidence="7" type="primary">NRPS1_0</name>
    <name evidence="7" type="ORF">LSUE1_G001943</name>
</gene>
<dbReference type="OrthoDB" id="416786at2759"/>
<evidence type="ECO:0000256" key="4">
    <source>
        <dbReference type="ARBA" id="ARBA00029454"/>
    </source>
</evidence>
<dbReference type="Gene3D" id="3.30.300.30">
    <property type="match status" value="4"/>
</dbReference>